<organism evidence="4 5">
    <name type="scientific">Klugiella xanthotipulae</name>
    <dbReference type="NCBI Taxonomy" id="244735"/>
    <lineage>
        <taxon>Bacteria</taxon>
        <taxon>Bacillati</taxon>
        <taxon>Actinomycetota</taxon>
        <taxon>Actinomycetes</taxon>
        <taxon>Micrococcales</taxon>
        <taxon>Microbacteriaceae</taxon>
        <taxon>Klugiella</taxon>
    </lineage>
</organism>
<proteinExistence type="inferred from homology"/>
<accession>A0A543HYK4</accession>
<dbReference type="UniPathway" id="UPA00124"/>
<dbReference type="NCBIfam" id="TIGR01214">
    <property type="entry name" value="rmlD"/>
    <property type="match status" value="1"/>
</dbReference>
<dbReference type="GO" id="GO:0019305">
    <property type="term" value="P:dTDP-rhamnose biosynthetic process"/>
    <property type="evidence" value="ECO:0007669"/>
    <property type="project" value="UniProtKB-UniPathway"/>
</dbReference>
<dbReference type="InterPro" id="IPR036291">
    <property type="entry name" value="NAD(P)-bd_dom_sf"/>
</dbReference>
<dbReference type="Gene3D" id="3.90.25.10">
    <property type="entry name" value="UDP-galactose 4-epimerase, domain 1"/>
    <property type="match status" value="1"/>
</dbReference>
<dbReference type="PANTHER" id="PTHR10491">
    <property type="entry name" value="DTDP-4-DEHYDRORHAMNOSE REDUCTASE"/>
    <property type="match status" value="1"/>
</dbReference>
<comment type="similarity">
    <text evidence="1 2">Belongs to the dTDP-4-dehydrorhamnose reductase family.</text>
</comment>
<comment type="pathway">
    <text evidence="2">Carbohydrate biosynthesis; dTDP-L-rhamnose biosynthesis.</text>
</comment>
<reference evidence="4 5" key="1">
    <citation type="submission" date="2019-06" db="EMBL/GenBank/DDBJ databases">
        <title>Sequencing the genomes of 1000 actinobacteria strains.</title>
        <authorList>
            <person name="Klenk H.-P."/>
        </authorList>
    </citation>
    <scope>NUCLEOTIDE SEQUENCE [LARGE SCALE GENOMIC DNA]</scope>
    <source>
        <strain evidence="4 5">DSM 18031</strain>
    </source>
</reference>
<comment type="function">
    <text evidence="2">Catalyzes the reduction of dTDP-6-deoxy-L-lyxo-4-hexulose to yield dTDP-L-rhamnose.</text>
</comment>
<dbReference type="EMBL" id="VFPN01000002">
    <property type="protein sequence ID" value="TQM63411.1"/>
    <property type="molecule type" value="Genomic_DNA"/>
</dbReference>
<dbReference type="GO" id="GO:0005829">
    <property type="term" value="C:cytosol"/>
    <property type="evidence" value="ECO:0007669"/>
    <property type="project" value="TreeGrafter"/>
</dbReference>
<dbReference type="AlphaFoldDB" id="A0A543HYK4"/>
<dbReference type="GO" id="GO:0008831">
    <property type="term" value="F:dTDP-4-dehydrorhamnose reductase activity"/>
    <property type="evidence" value="ECO:0007669"/>
    <property type="project" value="UniProtKB-EC"/>
</dbReference>
<evidence type="ECO:0000313" key="4">
    <source>
        <dbReference type="EMBL" id="TQM63411.1"/>
    </source>
</evidence>
<keyword evidence="5" id="KW-1185">Reference proteome</keyword>
<dbReference type="SUPFAM" id="SSF51735">
    <property type="entry name" value="NAD(P)-binding Rossmann-fold domains"/>
    <property type="match status" value="1"/>
</dbReference>
<dbReference type="InterPro" id="IPR005913">
    <property type="entry name" value="dTDP_dehydrorham_reduct"/>
</dbReference>
<evidence type="ECO:0000259" key="3">
    <source>
        <dbReference type="Pfam" id="PF04321"/>
    </source>
</evidence>
<evidence type="ECO:0000256" key="1">
    <source>
        <dbReference type="ARBA" id="ARBA00010944"/>
    </source>
</evidence>
<dbReference type="CDD" id="cd05254">
    <property type="entry name" value="dTDP_HR_like_SDR_e"/>
    <property type="match status" value="1"/>
</dbReference>
<keyword evidence="2" id="KW-0560">Oxidoreductase</keyword>
<evidence type="ECO:0000313" key="5">
    <source>
        <dbReference type="Proteomes" id="UP000318331"/>
    </source>
</evidence>
<evidence type="ECO:0000256" key="2">
    <source>
        <dbReference type="RuleBase" id="RU364082"/>
    </source>
</evidence>
<protein>
    <recommendedName>
        <fullName evidence="2">dTDP-4-dehydrorhamnose reductase</fullName>
        <ecNumber evidence="2">1.1.1.133</ecNumber>
    </recommendedName>
</protein>
<name>A0A543HYK4_9MICO</name>
<dbReference type="Gene3D" id="3.40.50.720">
    <property type="entry name" value="NAD(P)-binding Rossmann-like Domain"/>
    <property type="match status" value="1"/>
</dbReference>
<dbReference type="Proteomes" id="UP000318331">
    <property type="component" value="Unassembled WGS sequence"/>
</dbReference>
<keyword evidence="2" id="KW-0521">NADP</keyword>
<gene>
    <name evidence="4" type="ORF">FB466_1673</name>
</gene>
<feature type="domain" description="RmlD-like substrate binding" evidence="3">
    <location>
        <begin position="56"/>
        <end position="329"/>
    </location>
</feature>
<dbReference type="Pfam" id="PF04321">
    <property type="entry name" value="RmlD_sub_bind"/>
    <property type="match status" value="1"/>
</dbReference>
<sequence length="352" mass="37916">MRICRPLSWVCSINMCHRQSGLGHDVATSEGAAHEDCEWVAPLLAKAARDNTMTTFLITGASGMLGTDLQRVLADHTVTALDRTRLDVTDAAAVRAAVAGHDVVINAAAYTRVDDAETHEEEAHAINATGPLNLAVACREVGARLVQVSTDYVFRGSATTPYSENDPLDPLSAYGRTKADGERNALREHPAGTYVVRTAWLYGQHGPNFARTMLTLAARNDTLTVVDDQVGQPTWTLDLARQIRALSESMAPAGIYHGTNSGVTSWRGFAQAVLELAGLDPERVHPTDSSQFVRPAPRPRYSVLGHQAWRHAGIPELRGWREALATAFTDGAFNEALPVTTPPMSATTSAEA</sequence>
<comment type="caution">
    <text evidence="4">The sequence shown here is derived from an EMBL/GenBank/DDBJ whole genome shotgun (WGS) entry which is preliminary data.</text>
</comment>
<dbReference type="PANTHER" id="PTHR10491:SF4">
    <property type="entry name" value="METHIONINE ADENOSYLTRANSFERASE 2 SUBUNIT BETA"/>
    <property type="match status" value="1"/>
</dbReference>
<dbReference type="EC" id="1.1.1.133" evidence="2"/>
<dbReference type="InterPro" id="IPR029903">
    <property type="entry name" value="RmlD-like-bd"/>
</dbReference>